<dbReference type="EMBL" id="JBHSIT010000010">
    <property type="protein sequence ID" value="MFC4911676.1"/>
    <property type="molecule type" value="Genomic_DNA"/>
</dbReference>
<evidence type="ECO:0000313" key="3">
    <source>
        <dbReference type="Proteomes" id="UP001595872"/>
    </source>
</evidence>
<organism evidence="2 3">
    <name type="scientific">Actinomadura gamaensis</name>
    <dbReference type="NCBI Taxonomy" id="1763541"/>
    <lineage>
        <taxon>Bacteria</taxon>
        <taxon>Bacillati</taxon>
        <taxon>Actinomycetota</taxon>
        <taxon>Actinomycetes</taxon>
        <taxon>Streptosporangiales</taxon>
        <taxon>Thermomonosporaceae</taxon>
        <taxon>Actinomadura</taxon>
    </lineage>
</organism>
<reference evidence="3" key="1">
    <citation type="journal article" date="2019" name="Int. J. Syst. Evol. Microbiol.">
        <title>The Global Catalogue of Microorganisms (GCM) 10K type strain sequencing project: providing services to taxonomists for standard genome sequencing and annotation.</title>
        <authorList>
            <consortium name="The Broad Institute Genomics Platform"/>
            <consortium name="The Broad Institute Genome Sequencing Center for Infectious Disease"/>
            <person name="Wu L."/>
            <person name="Ma J."/>
        </authorList>
    </citation>
    <scope>NUCLEOTIDE SEQUENCE [LARGE SCALE GENOMIC DNA]</scope>
    <source>
        <strain evidence="3">KLKA75</strain>
    </source>
</reference>
<name>A0ABV9U8U3_9ACTN</name>
<feature type="region of interest" description="Disordered" evidence="1">
    <location>
        <begin position="296"/>
        <end position="326"/>
    </location>
</feature>
<keyword evidence="3" id="KW-1185">Reference proteome</keyword>
<evidence type="ECO:0000313" key="2">
    <source>
        <dbReference type="EMBL" id="MFC4911676.1"/>
    </source>
</evidence>
<sequence>MSHPSDPTADTTPTLDDALVGEAVLGVYRQMFAALARDGGAVVDDPELVDVAETLLAAFADAGEEGLSREQMRYVCRRYPAEVFENRLRVLRGLGAVREVFPKPNQLRYRASFTSVVGLMFVRRMMLDGGQSEMHRLLALEQLNVADPRMTPEQARDGAAGLARAFRLWSVELLTLTNGTIEELREQAPKLWGTEEILQRAERLHGAILRRWPQLDRACTDLRTAIYAYGDASRRAAARLSDSAGTTRNLTLLPPETWRTFARTASRDELAAVLEGFVFDAPAPWHEPSAVVQAVEDGPRATPPRPAPPRPSVPDPGLSDDTGGDATATERLRAVAEQLLRGRDRIAVEDVLAQDWVTARRLLADLSSAHLHPELPYRLTWSDGLAVRPEGAPTWISPGVFERTSPGVSREVGADE</sequence>
<gene>
    <name evidence="2" type="ORF">ACFPCY_30530</name>
</gene>
<evidence type="ECO:0000256" key="1">
    <source>
        <dbReference type="SAM" id="MobiDB-lite"/>
    </source>
</evidence>
<comment type="caution">
    <text evidence="2">The sequence shown here is derived from an EMBL/GenBank/DDBJ whole genome shotgun (WGS) entry which is preliminary data.</text>
</comment>
<evidence type="ECO:0008006" key="4">
    <source>
        <dbReference type="Google" id="ProtNLM"/>
    </source>
</evidence>
<dbReference type="Proteomes" id="UP001595872">
    <property type="component" value="Unassembled WGS sequence"/>
</dbReference>
<protein>
    <recommendedName>
        <fullName evidence="4">TIGR02678 family protein</fullName>
    </recommendedName>
</protein>
<feature type="compositionally biased region" description="Pro residues" evidence="1">
    <location>
        <begin position="301"/>
        <end position="314"/>
    </location>
</feature>
<proteinExistence type="predicted"/>
<accession>A0ABV9U8U3</accession>
<dbReference type="RefSeq" id="WP_378260840.1">
    <property type="nucleotide sequence ID" value="NZ_JBHSIT010000010.1"/>
</dbReference>